<dbReference type="GO" id="GO:0000149">
    <property type="term" value="F:SNARE binding"/>
    <property type="evidence" value="ECO:0007669"/>
    <property type="project" value="TreeGrafter"/>
</dbReference>
<keyword evidence="8" id="KW-0812">Transmembrane</keyword>
<comment type="similarity">
    <text evidence="1 6">Belongs to the syntaxin family.</text>
</comment>
<evidence type="ECO:0000256" key="5">
    <source>
        <dbReference type="ARBA" id="ARBA00023054"/>
    </source>
</evidence>
<dbReference type="InterPro" id="IPR000727">
    <property type="entry name" value="T_SNARE_dom"/>
</dbReference>
<dbReference type="SUPFAM" id="SSF47661">
    <property type="entry name" value="t-snare proteins"/>
    <property type="match status" value="1"/>
</dbReference>
<evidence type="ECO:0000313" key="11">
    <source>
        <dbReference type="Proteomes" id="UP001386955"/>
    </source>
</evidence>
<organism evidence="10 11">
    <name type="scientific">Psophocarpus tetragonolobus</name>
    <name type="common">Winged bean</name>
    <name type="synonym">Dolichos tetragonolobus</name>
    <dbReference type="NCBI Taxonomy" id="3891"/>
    <lineage>
        <taxon>Eukaryota</taxon>
        <taxon>Viridiplantae</taxon>
        <taxon>Streptophyta</taxon>
        <taxon>Embryophyta</taxon>
        <taxon>Tracheophyta</taxon>
        <taxon>Spermatophyta</taxon>
        <taxon>Magnoliopsida</taxon>
        <taxon>eudicotyledons</taxon>
        <taxon>Gunneridae</taxon>
        <taxon>Pentapetalae</taxon>
        <taxon>rosids</taxon>
        <taxon>fabids</taxon>
        <taxon>Fabales</taxon>
        <taxon>Fabaceae</taxon>
        <taxon>Papilionoideae</taxon>
        <taxon>50 kb inversion clade</taxon>
        <taxon>NPAAA clade</taxon>
        <taxon>indigoferoid/millettioid clade</taxon>
        <taxon>Phaseoleae</taxon>
        <taxon>Psophocarpus</taxon>
    </lineage>
</organism>
<dbReference type="Pfam" id="PF00804">
    <property type="entry name" value="Syntaxin"/>
    <property type="match status" value="1"/>
</dbReference>
<dbReference type="GO" id="GO:0005484">
    <property type="term" value="F:SNAP receptor activity"/>
    <property type="evidence" value="ECO:0007669"/>
    <property type="project" value="InterPro"/>
</dbReference>
<keyword evidence="5 7" id="KW-0175">Coiled coil</keyword>
<accession>A0AAN9SHK2</accession>
<name>A0AAN9SHK2_PSOTE</name>
<protein>
    <recommendedName>
        <fullName evidence="9">t-SNARE coiled-coil homology domain-containing protein</fullName>
    </recommendedName>
</protein>
<dbReference type="PANTHER" id="PTHR19957:SF80">
    <property type="entry name" value="SYNTAXIN-121"/>
    <property type="match status" value="1"/>
</dbReference>
<dbReference type="CDD" id="cd15848">
    <property type="entry name" value="SNARE_syntaxin1-like"/>
    <property type="match status" value="1"/>
</dbReference>
<evidence type="ECO:0000256" key="1">
    <source>
        <dbReference type="ARBA" id="ARBA00009063"/>
    </source>
</evidence>
<dbReference type="GO" id="GO:0006886">
    <property type="term" value="P:intracellular protein transport"/>
    <property type="evidence" value="ECO:0007669"/>
    <property type="project" value="InterPro"/>
</dbReference>
<evidence type="ECO:0000259" key="9">
    <source>
        <dbReference type="PROSITE" id="PS50192"/>
    </source>
</evidence>
<dbReference type="Proteomes" id="UP001386955">
    <property type="component" value="Unassembled WGS sequence"/>
</dbReference>
<evidence type="ECO:0000256" key="8">
    <source>
        <dbReference type="SAM" id="Phobius"/>
    </source>
</evidence>
<keyword evidence="11" id="KW-1185">Reference proteome</keyword>
<dbReference type="CDD" id="cd00179">
    <property type="entry name" value="SynN"/>
    <property type="match status" value="1"/>
</dbReference>
<sequence>MNDLFSTTSSFRGHHDIEMIGDGEGEDGGLEKFFGDVEAIKEELNQVERLKRNLKSSHEHTKTLHKANAVKEIRSSMEADVALALKKAKVVKLALEALERANADHRSVPGCEAGSSSDRSRTAVVVALWKKLKDSLEGFNGLRHEINSEYRETVQRRYFTVTGHKPDDKTLDLLISTGESEVFLQKAIEEQGRVGIEDTIIGIKERHDGMKELENNLKELHQVFLDMAVLIQSQGEQLDNIESHLARANSFVRNGIQQLQTASKHKKKSKKCICYALVLFLVVVLIVLLVLFTLRPWEHV</sequence>
<keyword evidence="8" id="KW-1133">Transmembrane helix</keyword>
<keyword evidence="2" id="KW-0813">Transport</keyword>
<dbReference type="InterPro" id="IPR045242">
    <property type="entry name" value="Syntaxin"/>
</dbReference>
<feature type="domain" description="T-SNARE coiled-coil homology" evidence="9">
    <location>
        <begin position="200"/>
        <end position="262"/>
    </location>
</feature>
<feature type="coiled-coil region" evidence="7">
    <location>
        <begin position="30"/>
        <end position="60"/>
    </location>
</feature>
<dbReference type="AlphaFoldDB" id="A0AAN9SHK2"/>
<dbReference type="InterPro" id="IPR006012">
    <property type="entry name" value="Syntaxin/epimorphin_CS"/>
</dbReference>
<dbReference type="PANTHER" id="PTHR19957">
    <property type="entry name" value="SYNTAXIN"/>
    <property type="match status" value="1"/>
</dbReference>
<dbReference type="GO" id="GO:0006887">
    <property type="term" value="P:exocytosis"/>
    <property type="evidence" value="ECO:0007669"/>
    <property type="project" value="TreeGrafter"/>
</dbReference>
<dbReference type="GO" id="GO:0031201">
    <property type="term" value="C:SNARE complex"/>
    <property type="evidence" value="ECO:0007669"/>
    <property type="project" value="TreeGrafter"/>
</dbReference>
<evidence type="ECO:0000256" key="7">
    <source>
        <dbReference type="SAM" id="Coils"/>
    </source>
</evidence>
<feature type="transmembrane region" description="Helical" evidence="8">
    <location>
        <begin position="272"/>
        <end position="294"/>
    </location>
</feature>
<dbReference type="EMBL" id="JAYMYS010000004">
    <property type="protein sequence ID" value="KAK7396774.1"/>
    <property type="molecule type" value="Genomic_DNA"/>
</dbReference>
<dbReference type="InterPro" id="IPR010989">
    <property type="entry name" value="SNARE"/>
</dbReference>
<reference evidence="10 11" key="1">
    <citation type="submission" date="2024-01" db="EMBL/GenBank/DDBJ databases">
        <title>The genomes of 5 underutilized Papilionoideae crops provide insights into root nodulation and disease resistanc.</title>
        <authorList>
            <person name="Jiang F."/>
        </authorList>
    </citation>
    <scope>NUCLEOTIDE SEQUENCE [LARGE SCALE GENOMIC DNA]</scope>
    <source>
        <strain evidence="10">DUOXIRENSHENG_FW03</strain>
        <tissue evidence="10">Leaves</tissue>
    </source>
</reference>
<evidence type="ECO:0000256" key="2">
    <source>
        <dbReference type="ARBA" id="ARBA00022448"/>
    </source>
</evidence>
<dbReference type="SMART" id="SM00503">
    <property type="entry name" value="SynN"/>
    <property type="match status" value="1"/>
</dbReference>
<comment type="caution">
    <text evidence="10">The sequence shown here is derived from an EMBL/GenBank/DDBJ whole genome shotgun (WGS) entry which is preliminary data.</text>
</comment>
<gene>
    <name evidence="10" type="ORF">VNO78_17932</name>
</gene>
<evidence type="ECO:0000256" key="6">
    <source>
        <dbReference type="RuleBase" id="RU003858"/>
    </source>
</evidence>
<dbReference type="GO" id="GO:0006906">
    <property type="term" value="P:vesicle fusion"/>
    <property type="evidence" value="ECO:0007669"/>
    <property type="project" value="TreeGrafter"/>
</dbReference>
<dbReference type="Gene3D" id="1.20.5.110">
    <property type="match status" value="1"/>
</dbReference>
<dbReference type="Pfam" id="PF05739">
    <property type="entry name" value="SNARE"/>
    <property type="match status" value="1"/>
</dbReference>
<dbReference type="GO" id="GO:0005886">
    <property type="term" value="C:plasma membrane"/>
    <property type="evidence" value="ECO:0007669"/>
    <property type="project" value="TreeGrafter"/>
</dbReference>
<keyword evidence="3" id="KW-0653">Protein transport</keyword>
<keyword evidence="8" id="KW-0472">Membrane</keyword>
<dbReference type="PROSITE" id="PS50192">
    <property type="entry name" value="T_SNARE"/>
    <property type="match status" value="1"/>
</dbReference>
<dbReference type="GO" id="GO:0012505">
    <property type="term" value="C:endomembrane system"/>
    <property type="evidence" value="ECO:0007669"/>
    <property type="project" value="TreeGrafter"/>
</dbReference>
<dbReference type="InterPro" id="IPR006011">
    <property type="entry name" value="Syntaxin_N"/>
</dbReference>
<dbReference type="PROSITE" id="PS00914">
    <property type="entry name" value="SYNTAXIN"/>
    <property type="match status" value="1"/>
</dbReference>
<evidence type="ECO:0000313" key="10">
    <source>
        <dbReference type="EMBL" id="KAK7396774.1"/>
    </source>
</evidence>
<proteinExistence type="inferred from homology"/>
<dbReference type="GO" id="GO:0048278">
    <property type="term" value="P:vesicle docking"/>
    <property type="evidence" value="ECO:0007669"/>
    <property type="project" value="TreeGrafter"/>
</dbReference>
<dbReference type="FunFam" id="1.20.58.70:FF:000003">
    <property type="entry name" value="Qa-SNARE, Sso1/Syntaxin1-type, SYP12A-group"/>
    <property type="match status" value="1"/>
</dbReference>
<dbReference type="SMART" id="SM00397">
    <property type="entry name" value="t_SNARE"/>
    <property type="match status" value="1"/>
</dbReference>
<evidence type="ECO:0000256" key="4">
    <source>
        <dbReference type="ARBA" id="ARBA00022990"/>
    </source>
</evidence>
<keyword evidence="4" id="KW-0007">Acetylation</keyword>
<dbReference type="Gene3D" id="1.20.58.70">
    <property type="match status" value="1"/>
</dbReference>
<evidence type="ECO:0000256" key="3">
    <source>
        <dbReference type="ARBA" id="ARBA00022927"/>
    </source>
</evidence>
<dbReference type="FunFam" id="1.20.5.110:FF:000008">
    <property type="entry name" value="Syntaxin 132"/>
    <property type="match status" value="1"/>
</dbReference>